<dbReference type="EMBL" id="MPUH01000200">
    <property type="protein sequence ID" value="OMJ86618.1"/>
    <property type="molecule type" value="Genomic_DNA"/>
</dbReference>
<gene>
    <name evidence="3" type="ORF">SteCoe_11833</name>
</gene>
<evidence type="ECO:0000313" key="4">
    <source>
        <dbReference type="Proteomes" id="UP000187209"/>
    </source>
</evidence>
<comment type="caution">
    <text evidence="3">The sequence shown here is derived from an EMBL/GenBank/DDBJ whole genome shotgun (WGS) entry which is preliminary data.</text>
</comment>
<dbReference type="AlphaFoldDB" id="A0A1R2CC77"/>
<protein>
    <submittedName>
        <fullName evidence="3">Uncharacterized protein</fullName>
    </submittedName>
</protein>
<reference evidence="3 4" key="1">
    <citation type="submission" date="2016-11" db="EMBL/GenBank/DDBJ databases">
        <title>The macronuclear genome of Stentor coeruleus: a giant cell with tiny introns.</title>
        <authorList>
            <person name="Slabodnick M."/>
            <person name="Ruby J.G."/>
            <person name="Reiff S.B."/>
            <person name="Swart E.C."/>
            <person name="Gosai S."/>
            <person name="Prabakaran S."/>
            <person name="Witkowska E."/>
            <person name="Larue G.E."/>
            <person name="Fisher S."/>
            <person name="Freeman R.M."/>
            <person name="Gunawardena J."/>
            <person name="Chu W."/>
            <person name="Stover N.A."/>
            <person name="Gregory B.D."/>
            <person name="Nowacki M."/>
            <person name="Derisi J."/>
            <person name="Roy S.W."/>
            <person name="Marshall W.F."/>
            <person name="Sood P."/>
        </authorList>
    </citation>
    <scope>NUCLEOTIDE SEQUENCE [LARGE SCALE GENOMIC DNA]</scope>
    <source>
        <strain evidence="3">WM001</strain>
    </source>
</reference>
<keyword evidence="4" id="KW-1185">Reference proteome</keyword>
<sequence length="128" mass="15292">MKNHMKIGRFLSETQEKQRKIGEKQKIINRKQAQVEKDKKKIREIQTELRNIEDNLQRNDRSEKEMFGRLKGVKSEDDVVKEIRRLTDENSDLQESLISYELEFGNYIRETEKLIRNLQPGFVKAKIS</sequence>
<proteinExistence type="predicted"/>
<organism evidence="3 4">
    <name type="scientific">Stentor coeruleus</name>
    <dbReference type="NCBI Taxonomy" id="5963"/>
    <lineage>
        <taxon>Eukaryota</taxon>
        <taxon>Sar</taxon>
        <taxon>Alveolata</taxon>
        <taxon>Ciliophora</taxon>
        <taxon>Postciliodesmatophora</taxon>
        <taxon>Heterotrichea</taxon>
        <taxon>Heterotrichida</taxon>
        <taxon>Stentoridae</taxon>
        <taxon>Stentor</taxon>
    </lineage>
</organism>
<accession>A0A1R2CC77</accession>
<evidence type="ECO:0000313" key="3">
    <source>
        <dbReference type="EMBL" id="OMJ86618.1"/>
    </source>
</evidence>
<keyword evidence="1" id="KW-0175">Coiled coil</keyword>
<feature type="compositionally biased region" description="Basic and acidic residues" evidence="2">
    <location>
        <begin position="14"/>
        <end position="23"/>
    </location>
</feature>
<dbReference type="Proteomes" id="UP000187209">
    <property type="component" value="Unassembled WGS sequence"/>
</dbReference>
<feature type="region of interest" description="Disordered" evidence="2">
    <location>
        <begin position="1"/>
        <end position="23"/>
    </location>
</feature>
<evidence type="ECO:0000256" key="2">
    <source>
        <dbReference type="SAM" id="MobiDB-lite"/>
    </source>
</evidence>
<feature type="coiled-coil region" evidence="1">
    <location>
        <begin position="28"/>
        <end position="103"/>
    </location>
</feature>
<name>A0A1R2CC77_9CILI</name>
<dbReference type="Gene3D" id="1.20.5.170">
    <property type="match status" value="1"/>
</dbReference>
<evidence type="ECO:0000256" key="1">
    <source>
        <dbReference type="SAM" id="Coils"/>
    </source>
</evidence>